<feature type="domain" description="HTH rpiR-type" evidence="2">
    <location>
        <begin position="22"/>
        <end position="98"/>
    </location>
</feature>
<gene>
    <name evidence="3" type="primary">hexR</name>
    <name evidence="3" type="ORF">PbB2_02711</name>
</gene>
<dbReference type="PROSITE" id="PS51071">
    <property type="entry name" value="HTH_RPIR"/>
    <property type="match status" value="1"/>
</dbReference>
<dbReference type="EMBL" id="BFBR01000009">
    <property type="protein sequence ID" value="GBF59019.1"/>
    <property type="molecule type" value="Genomic_DNA"/>
</dbReference>
<dbReference type="Pfam" id="PF01418">
    <property type="entry name" value="HTH_6"/>
    <property type="match status" value="1"/>
</dbReference>
<dbReference type="GO" id="GO:0097367">
    <property type="term" value="F:carbohydrate derivative binding"/>
    <property type="evidence" value="ECO:0007669"/>
    <property type="project" value="InterPro"/>
</dbReference>
<evidence type="ECO:0000313" key="4">
    <source>
        <dbReference type="Proteomes" id="UP000245086"/>
    </source>
</evidence>
<dbReference type="PANTHER" id="PTHR30514">
    <property type="entry name" value="GLUCOKINASE"/>
    <property type="match status" value="1"/>
</dbReference>
<dbReference type="PANTHER" id="PTHR30514:SF1">
    <property type="entry name" value="HTH-TYPE TRANSCRIPTIONAL REGULATOR HEXR-RELATED"/>
    <property type="match status" value="1"/>
</dbReference>
<dbReference type="InterPro" id="IPR036388">
    <property type="entry name" value="WH-like_DNA-bd_sf"/>
</dbReference>
<evidence type="ECO:0000313" key="3">
    <source>
        <dbReference type="EMBL" id="GBF59019.1"/>
    </source>
</evidence>
<proteinExistence type="predicted"/>
<dbReference type="SUPFAM" id="SSF46689">
    <property type="entry name" value="Homeodomain-like"/>
    <property type="match status" value="1"/>
</dbReference>
<sequence length="311" mass="33729">MALGAENAYKSSQETTVDRGEAVIITQIDSHLAQLRPSEQRVARFVLGRPTVVVEMSIADLAERAEVSEPTIMRFCKAIGCMGFMDFKLSLARDLERRTLSMSRQNPHVKGHNALGQALFEQVTKSLGQRGAALGLDNMDEFLEICAGSGQIIILHSGAETLFAETLVKSLRACAFEVCDQTETLTSGRRDCLLVIALKSAGRMPGIETFLNEICEAGGRVVLIGHAGLPASFALGQLGSDLADHVAYAALIEAIRLGIEARLSTSGHFSQADSEMLQSQREMAYDDARRRDRQTAEQGDTAERLMIKGTG</sequence>
<feature type="region of interest" description="Disordered" evidence="1">
    <location>
        <begin position="288"/>
        <end position="311"/>
    </location>
</feature>
<evidence type="ECO:0000259" key="2">
    <source>
        <dbReference type="PROSITE" id="PS51071"/>
    </source>
</evidence>
<comment type="caution">
    <text evidence="3">The sequence shown here is derived from an EMBL/GenBank/DDBJ whole genome shotgun (WGS) entry which is preliminary data.</text>
</comment>
<name>A0A2P2ED82_9PROT</name>
<evidence type="ECO:0000256" key="1">
    <source>
        <dbReference type="SAM" id="MobiDB-lite"/>
    </source>
</evidence>
<dbReference type="Proteomes" id="UP000245086">
    <property type="component" value="Unassembled WGS sequence"/>
</dbReference>
<protein>
    <submittedName>
        <fullName evidence="3">HTH-type transcriptional regulator HexR</fullName>
    </submittedName>
</protein>
<dbReference type="InterPro" id="IPR000281">
    <property type="entry name" value="HTH_RpiR"/>
</dbReference>
<accession>A0A2P2ED82</accession>
<dbReference type="InterPro" id="IPR009057">
    <property type="entry name" value="Homeodomain-like_sf"/>
</dbReference>
<keyword evidence="4" id="KW-1185">Reference proteome</keyword>
<dbReference type="InterPro" id="IPR047640">
    <property type="entry name" value="RpiR-like"/>
</dbReference>
<dbReference type="AlphaFoldDB" id="A0A2P2ED82"/>
<organism evidence="3 4">
    <name type="scientific">Candidatus Phycosocius bacilliformis</name>
    <dbReference type="NCBI Taxonomy" id="1445552"/>
    <lineage>
        <taxon>Bacteria</taxon>
        <taxon>Pseudomonadati</taxon>
        <taxon>Pseudomonadota</taxon>
        <taxon>Alphaproteobacteria</taxon>
        <taxon>Caulobacterales</taxon>
        <taxon>Caulobacterales incertae sedis</taxon>
        <taxon>Candidatus Phycosocius</taxon>
    </lineage>
</organism>
<dbReference type="Gene3D" id="1.10.10.10">
    <property type="entry name" value="Winged helix-like DNA-binding domain superfamily/Winged helix DNA-binding domain"/>
    <property type="match status" value="1"/>
</dbReference>
<dbReference type="GO" id="GO:0003677">
    <property type="term" value="F:DNA binding"/>
    <property type="evidence" value="ECO:0007669"/>
    <property type="project" value="InterPro"/>
</dbReference>
<reference evidence="3 4" key="1">
    <citation type="journal article" date="2018" name="Genome Announc.">
        <title>Draft Genome Sequence of "Candidatus Phycosocius bacilliformis," an Alphaproteobacterial Ectosymbiont of the Hydrocarbon-Producing Green Alga Botryococcus braunii.</title>
        <authorList>
            <person name="Tanabe Y."/>
            <person name="Yamaguchi H."/>
            <person name="Watanabe M.M."/>
        </authorList>
    </citation>
    <scope>NUCLEOTIDE SEQUENCE [LARGE SCALE GENOMIC DNA]</scope>
    <source>
        <strain evidence="3 4">BOTRYCO-2</strain>
    </source>
</reference>
<dbReference type="GO" id="GO:0003700">
    <property type="term" value="F:DNA-binding transcription factor activity"/>
    <property type="evidence" value="ECO:0007669"/>
    <property type="project" value="InterPro"/>
</dbReference>